<proteinExistence type="predicted"/>
<dbReference type="EMBL" id="JAVRQU010000001">
    <property type="protein sequence ID" value="KAK5708052.1"/>
    <property type="molecule type" value="Genomic_DNA"/>
</dbReference>
<evidence type="ECO:0000313" key="5">
    <source>
        <dbReference type="EMBL" id="KAK5708052.1"/>
    </source>
</evidence>
<keyword evidence="1" id="KW-0479">Metal-binding</keyword>
<dbReference type="Proteomes" id="UP001310594">
    <property type="component" value="Unassembled WGS sequence"/>
</dbReference>
<feature type="region of interest" description="Disordered" evidence="4">
    <location>
        <begin position="686"/>
        <end position="736"/>
    </location>
</feature>
<name>A0AAN7VXK7_9PEZI</name>
<dbReference type="InterPro" id="IPR013083">
    <property type="entry name" value="Znf_RING/FYVE/PHD"/>
</dbReference>
<evidence type="ECO:0000256" key="3">
    <source>
        <dbReference type="ARBA" id="ARBA00022833"/>
    </source>
</evidence>
<dbReference type="AlphaFoldDB" id="A0AAN7VXK7"/>
<accession>A0AAN7VXK7</accession>
<reference evidence="5" key="1">
    <citation type="submission" date="2023-08" db="EMBL/GenBank/DDBJ databases">
        <title>Black Yeasts Isolated from many extreme environments.</title>
        <authorList>
            <person name="Coleine C."/>
            <person name="Stajich J.E."/>
            <person name="Selbmann L."/>
        </authorList>
    </citation>
    <scope>NUCLEOTIDE SEQUENCE</scope>
    <source>
        <strain evidence="5">CCFEE 5810</strain>
    </source>
</reference>
<protein>
    <recommendedName>
        <fullName evidence="7">Zinc finger PHD-type domain-containing protein</fullName>
    </recommendedName>
</protein>
<evidence type="ECO:0000256" key="1">
    <source>
        <dbReference type="ARBA" id="ARBA00022723"/>
    </source>
</evidence>
<evidence type="ECO:0000256" key="2">
    <source>
        <dbReference type="ARBA" id="ARBA00022771"/>
    </source>
</evidence>
<dbReference type="InterPro" id="IPR019786">
    <property type="entry name" value="Zinc_finger_PHD-type_CS"/>
</dbReference>
<evidence type="ECO:0000313" key="6">
    <source>
        <dbReference type="Proteomes" id="UP001310594"/>
    </source>
</evidence>
<gene>
    <name evidence="5" type="ORF">LTR97_000592</name>
</gene>
<comment type="caution">
    <text evidence="5">The sequence shown here is derived from an EMBL/GenBank/DDBJ whole genome shotgun (WGS) entry which is preliminary data.</text>
</comment>
<dbReference type="PROSITE" id="PS01359">
    <property type="entry name" value="ZF_PHD_1"/>
    <property type="match status" value="1"/>
</dbReference>
<organism evidence="5 6">
    <name type="scientific">Elasticomyces elasticus</name>
    <dbReference type="NCBI Taxonomy" id="574655"/>
    <lineage>
        <taxon>Eukaryota</taxon>
        <taxon>Fungi</taxon>
        <taxon>Dikarya</taxon>
        <taxon>Ascomycota</taxon>
        <taxon>Pezizomycotina</taxon>
        <taxon>Dothideomycetes</taxon>
        <taxon>Dothideomycetidae</taxon>
        <taxon>Mycosphaerellales</taxon>
        <taxon>Teratosphaeriaceae</taxon>
        <taxon>Elasticomyces</taxon>
    </lineage>
</organism>
<dbReference type="Gene3D" id="3.30.40.10">
    <property type="entry name" value="Zinc/RING finger domain, C3HC4 (zinc finger)"/>
    <property type="match status" value="1"/>
</dbReference>
<dbReference type="GO" id="GO:0008270">
    <property type="term" value="F:zinc ion binding"/>
    <property type="evidence" value="ECO:0007669"/>
    <property type="project" value="UniProtKB-KW"/>
</dbReference>
<evidence type="ECO:0008006" key="7">
    <source>
        <dbReference type="Google" id="ProtNLM"/>
    </source>
</evidence>
<evidence type="ECO:0000256" key="4">
    <source>
        <dbReference type="SAM" id="MobiDB-lite"/>
    </source>
</evidence>
<keyword evidence="3" id="KW-0862">Zinc</keyword>
<keyword evidence="2" id="KW-0863">Zinc-finger</keyword>
<sequence length="736" mass="81801">MASNSQPNTSQALPGLPVVIKQEPEEFKNTPALFEDDGLDDEFYGHNEEVQRALKGPEEGASSYIADDDDLAFAGHNVEEPEFRGPAKGQAVALTMRPATSMRAAPIPAPQMRRATMPKPKPALMYQHMTPGTNLPLDNPSFAVMPISRVRQPDGSPFPTMCFEQELLHEPLAHRLLCGHLTLTSSSLPCGSTCRSSNYASGMPDGEDVSCHVYGCRYKIEVPVAPIASVFDPMPEDFRRGPREIDPNRRVLDADGEEAGTVCWQELRRAPYSHMLMCGHEIQTKDPEACHANCQPLTKKAAEKKKFSCRVQKCHEKEVRLSKVLRPTTNARVTKPKQPAKKRRGVDRELDLLRVMGKAKLGYGQATQERRDVGNDARSLRQATPFFNNMDLVAGQRLEFPKERPHSMSEARNGGFFSMPEGEYHAMREDEGGVQVEIEANSFGRRALHLEGRFDMEDRMEQVEDDEAAATTFDVADKHCVCESAADGYMVACVRCDLYFHPCCIGKGQHSPEEYESEKRYRLMQTDADLFRLSEEFTCADCDTKAEQARTLLGTEGRRAYRGEARKARKANIDMLDKIHGPGKAQAAPRQFIDWILFKCDTVIDEVQSLRNRAAKGSSAVSCGRCGQTIQGLFFHCLSAHCRSWHCCDGCAINGAAHEDGAHRFEAMHTSDLDGLSADHHAEGAPFEEKGHSLNLTKGKAAVGRRPQKRTRAVEKASADQDVEMGGVDEQNVMEE</sequence>